<sequence>MDAGLTKQQPLLAPLNNMSSLSLASPRSIPRQLSRPNLPTPRRGVIAGARGTNKERFLASFQWEGHMEESNIHWNESNLGMCDLLGSFPGKCAGEDKWYQSLPVRGSWWTCDTQALTRAMSDRRNLGMGDLKHIGKPRVDVWGQSIFPRRLCISIWMVCVAARIRKRIVPALYVFGDSTVDAGNNNNLNTFAKANAFPYGIDFNNCSTGRFSNGKTFADLIAIRLGLPMPPPYLGVPKFERHQIVTGINYASGSCGILNSTRSDQHLVVIVMLRSSVRLVPSGHKRMLLDSTVDAKIFRIRVEISYSKDFNCMGRYYQRHPDAQVNDFAGDVKESDSDVKFFYDGQGFMSVQMTETEAMFSFYNAFGDRIHHSRVTKPTMHPVS</sequence>
<evidence type="ECO:0000256" key="4">
    <source>
        <dbReference type="ARBA" id="ARBA00022729"/>
    </source>
</evidence>
<accession>A0AAQ3RXF4</accession>
<evidence type="ECO:0000313" key="9">
    <source>
        <dbReference type="EMBL" id="WVZ11514.1"/>
    </source>
</evidence>
<protein>
    <recommendedName>
        <fullName evidence="11">GDSL esterase/lipase</fullName>
    </recommendedName>
</protein>
<keyword evidence="5" id="KW-0378">Hydrolase</keyword>
<evidence type="ECO:0000256" key="6">
    <source>
        <dbReference type="ARBA" id="ARBA00022963"/>
    </source>
</evidence>
<dbReference type="PANTHER" id="PTHR45650">
    <property type="entry name" value="GDSL-LIKE LIPASE/ACYLHYDROLASE-RELATED"/>
    <property type="match status" value="1"/>
</dbReference>
<reference evidence="9 10" key="1">
    <citation type="journal article" date="2023" name="Life. Sci Alliance">
        <title>Evolutionary insights into 3D genome organization and epigenetic landscape of Vigna mungo.</title>
        <authorList>
            <person name="Junaid A."/>
            <person name="Singh B."/>
            <person name="Bhatia S."/>
        </authorList>
    </citation>
    <scope>NUCLEOTIDE SEQUENCE [LARGE SCALE GENOMIC DNA]</scope>
    <source>
        <strain evidence="9">Urdbean</strain>
    </source>
</reference>
<dbReference type="InterPro" id="IPR036514">
    <property type="entry name" value="SGNH_hydro_sf"/>
</dbReference>
<dbReference type="Gene3D" id="3.40.50.1110">
    <property type="entry name" value="SGNH hydrolase"/>
    <property type="match status" value="1"/>
</dbReference>
<evidence type="ECO:0000256" key="8">
    <source>
        <dbReference type="SAM" id="MobiDB-lite"/>
    </source>
</evidence>
<keyword evidence="6" id="KW-0442">Lipid degradation</keyword>
<evidence type="ECO:0000256" key="1">
    <source>
        <dbReference type="ARBA" id="ARBA00004613"/>
    </source>
</evidence>
<dbReference type="GO" id="GO:0016787">
    <property type="term" value="F:hydrolase activity"/>
    <property type="evidence" value="ECO:0007669"/>
    <property type="project" value="UniProtKB-KW"/>
</dbReference>
<keyword evidence="10" id="KW-1185">Reference proteome</keyword>
<comment type="similarity">
    <text evidence="2">Belongs to the 'GDSL' lipolytic enzyme family.</text>
</comment>
<gene>
    <name evidence="9" type="ORF">V8G54_016044</name>
</gene>
<dbReference type="InterPro" id="IPR051238">
    <property type="entry name" value="GDSL_esterase/lipase"/>
</dbReference>
<evidence type="ECO:0008006" key="11">
    <source>
        <dbReference type="Google" id="ProtNLM"/>
    </source>
</evidence>
<keyword evidence="7" id="KW-0443">Lipid metabolism</keyword>
<feature type="region of interest" description="Disordered" evidence="8">
    <location>
        <begin position="26"/>
        <end position="49"/>
    </location>
</feature>
<evidence type="ECO:0000256" key="3">
    <source>
        <dbReference type="ARBA" id="ARBA00022525"/>
    </source>
</evidence>
<evidence type="ECO:0000256" key="7">
    <source>
        <dbReference type="ARBA" id="ARBA00023098"/>
    </source>
</evidence>
<proteinExistence type="inferred from homology"/>
<dbReference type="EMBL" id="CP144696">
    <property type="protein sequence ID" value="WVZ11514.1"/>
    <property type="molecule type" value="Genomic_DNA"/>
</dbReference>
<dbReference type="Proteomes" id="UP001374535">
    <property type="component" value="Chromosome 5"/>
</dbReference>
<dbReference type="AlphaFoldDB" id="A0AAQ3RXF4"/>
<dbReference type="PANTHER" id="PTHR45650:SF14">
    <property type="entry name" value="GDSL ESTERASE_LIPASE 7-LIKE"/>
    <property type="match status" value="1"/>
</dbReference>
<evidence type="ECO:0000313" key="10">
    <source>
        <dbReference type="Proteomes" id="UP001374535"/>
    </source>
</evidence>
<comment type="subcellular location">
    <subcellularLocation>
        <location evidence="1">Secreted</location>
    </subcellularLocation>
</comment>
<dbReference type="GO" id="GO:0005576">
    <property type="term" value="C:extracellular region"/>
    <property type="evidence" value="ECO:0007669"/>
    <property type="project" value="UniProtKB-SubCell"/>
</dbReference>
<evidence type="ECO:0000256" key="2">
    <source>
        <dbReference type="ARBA" id="ARBA00008668"/>
    </source>
</evidence>
<organism evidence="9 10">
    <name type="scientific">Vigna mungo</name>
    <name type="common">Black gram</name>
    <name type="synonym">Phaseolus mungo</name>
    <dbReference type="NCBI Taxonomy" id="3915"/>
    <lineage>
        <taxon>Eukaryota</taxon>
        <taxon>Viridiplantae</taxon>
        <taxon>Streptophyta</taxon>
        <taxon>Embryophyta</taxon>
        <taxon>Tracheophyta</taxon>
        <taxon>Spermatophyta</taxon>
        <taxon>Magnoliopsida</taxon>
        <taxon>eudicotyledons</taxon>
        <taxon>Gunneridae</taxon>
        <taxon>Pentapetalae</taxon>
        <taxon>rosids</taxon>
        <taxon>fabids</taxon>
        <taxon>Fabales</taxon>
        <taxon>Fabaceae</taxon>
        <taxon>Papilionoideae</taxon>
        <taxon>50 kb inversion clade</taxon>
        <taxon>NPAAA clade</taxon>
        <taxon>indigoferoid/millettioid clade</taxon>
        <taxon>Phaseoleae</taxon>
        <taxon>Vigna</taxon>
    </lineage>
</organism>
<keyword evidence="4" id="KW-0732">Signal</keyword>
<evidence type="ECO:0000256" key="5">
    <source>
        <dbReference type="ARBA" id="ARBA00022801"/>
    </source>
</evidence>
<keyword evidence="3" id="KW-0964">Secreted</keyword>
<dbReference type="GO" id="GO:0016042">
    <property type="term" value="P:lipid catabolic process"/>
    <property type="evidence" value="ECO:0007669"/>
    <property type="project" value="UniProtKB-KW"/>
</dbReference>
<name>A0AAQ3RXF4_VIGMU</name>